<gene>
    <name evidence="2" type="ORF">FH063_002453</name>
</gene>
<proteinExistence type="predicted"/>
<comment type="caution">
    <text evidence="2">The sequence shown here is derived from an EMBL/GenBank/DDBJ whole genome shotgun (WGS) entry which is preliminary data.</text>
</comment>
<evidence type="ECO:0000313" key="3">
    <source>
        <dbReference type="Proteomes" id="UP000325333"/>
    </source>
</evidence>
<dbReference type="RefSeq" id="WP_149650980.1">
    <property type="nucleotide sequence ID" value="NZ_VEWN01000013.1"/>
</dbReference>
<dbReference type="Proteomes" id="UP000325333">
    <property type="component" value="Unassembled WGS sequence"/>
</dbReference>
<sequence length="156" mass="16433">MVETVVSPPDAQPKSITALGEVPAQAPVGDQPPRRKPDLLDGVLRFVLTVAASVAVAYVGMGHRVAQLEAELAARPPVIVVDFTKMAAALQGQAPDIIDTAMGRVRGDIRRLQEEGYVVLDGQSVLAAPDDSMMMPASIKPATQTVPQSPSQEKKG</sequence>
<organism evidence="2 3">
    <name type="scientific">Azospirillum argentinense</name>
    <dbReference type="NCBI Taxonomy" id="2970906"/>
    <lineage>
        <taxon>Bacteria</taxon>
        <taxon>Pseudomonadati</taxon>
        <taxon>Pseudomonadota</taxon>
        <taxon>Alphaproteobacteria</taxon>
        <taxon>Rhodospirillales</taxon>
        <taxon>Azospirillaceae</taxon>
        <taxon>Azospirillum</taxon>
    </lineage>
</organism>
<evidence type="ECO:0000256" key="1">
    <source>
        <dbReference type="SAM" id="MobiDB-lite"/>
    </source>
</evidence>
<protein>
    <submittedName>
        <fullName evidence="2">Uncharacterized protein</fullName>
    </submittedName>
</protein>
<evidence type="ECO:0000313" key="2">
    <source>
        <dbReference type="EMBL" id="KAA1053871.1"/>
    </source>
</evidence>
<feature type="region of interest" description="Disordered" evidence="1">
    <location>
        <begin position="1"/>
        <end position="35"/>
    </location>
</feature>
<dbReference type="AlphaFoldDB" id="A0A5B0KPP4"/>
<name>A0A5B0KPP4_9PROT</name>
<reference evidence="2 3" key="1">
    <citation type="submission" date="2019-07" db="EMBL/GenBank/DDBJ databases">
        <title>Genome sequencing of the stress-tolerant strain Azospirillum brasilense Az19.</title>
        <authorList>
            <person name="Maroniche G.A."/>
            <person name="Garcia J.E."/>
            <person name="Pagnussat L."/>
            <person name="Amenta M."/>
            <person name="Creus C.M."/>
        </authorList>
    </citation>
    <scope>NUCLEOTIDE SEQUENCE [LARGE SCALE GENOMIC DNA]</scope>
    <source>
        <strain evidence="2 3">Az19</strain>
    </source>
</reference>
<dbReference type="EMBL" id="VEWN01000013">
    <property type="protein sequence ID" value="KAA1053871.1"/>
    <property type="molecule type" value="Genomic_DNA"/>
</dbReference>
<accession>A0A5B0KPP4</accession>